<organism evidence="2 3">
    <name type="scientific">Blattamonas nauphoetae</name>
    <dbReference type="NCBI Taxonomy" id="2049346"/>
    <lineage>
        <taxon>Eukaryota</taxon>
        <taxon>Metamonada</taxon>
        <taxon>Preaxostyla</taxon>
        <taxon>Oxymonadida</taxon>
        <taxon>Blattamonas</taxon>
    </lineage>
</organism>
<sequence length="275" mass="29973">MSVGTKRGDETSKSDPRRVQSTLSIHIDPSSPTVCSSTDIDPPPEQWMFWRADGNDEFRFPFEEKSHFETDSDPPSIHTPPPPIPTIDTECSSVVLSTTRITPLDHPHTQLSSFFTLSTTPPITQPFNTATPFVPEINTNLESEDWIEMSSCDSLHVPPATTTAAPLFLFDFDASSMTSRAWSAFPVVTIRASDDPTLIGCDSLPRDLMCSVVSPTPNSLAIPHARSTVQHGPSTPPQSLFSLSLLSPPPTLNPDDSLRTVITNTDGFSGVRNLV</sequence>
<feature type="region of interest" description="Disordered" evidence="1">
    <location>
        <begin position="1"/>
        <end position="46"/>
    </location>
</feature>
<accession>A0ABQ9XZ65</accession>
<reference evidence="2 3" key="1">
    <citation type="journal article" date="2022" name="bioRxiv">
        <title>Genomics of Preaxostyla Flagellates Illuminates Evolutionary Transitions and the Path Towards Mitochondrial Loss.</title>
        <authorList>
            <person name="Novak L.V.F."/>
            <person name="Treitli S.C."/>
            <person name="Pyrih J."/>
            <person name="Halakuc P."/>
            <person name="Pipaliya S.V."/>
            <person name="Vacek V."/>
            <person name="Brzon O."/>
            <person name="Soukal P."/>
            <person name="Eme L."/>
            <person name="Dacks J.B."/>
            <person name="Karnkowska A."/>
            <person name="Elias M."/>
            <person name="Hampl V."/>
        </authorList>
    </citation>
    <scope>NUCLEOTIDE SEQUENCE [LARGE SCALE GENOMIC DNA]</scope>
    <source>
        <strain evidence="2">NAU3</strain>
        <tissue evidence="2">Gut</tissue>
    </source>
</reference>
<feature type="compositionally biased region" description="Polar residues" evidence="1">
    <location>
        <begin position="19"/>
        <end position="39"/>
    </location>
</feature>
<evidence type="ECO:0000256" key="1">
    <source>
        <dbReference type="SAM" id="MobiDB-lite"/>
    </source>
</evidence>
<proteinExistence type="predicted"/>
<evidence type="ECO:0000313" key="3">
    <source>
        <dbReference type="Proteomes" id="UP001281761"/>
    </source>
</evidence>
<keyword evidence="3" id="KW-1185">Reference proteome</keyword>
<name>A0ABQ9XZ65_9EUKA</name>
<dbReference type="EMBL" id="JARBJD010000052">
    <property type="protein sequence ID" value="KAK2956772.1"/>
    <property type="molecule type" value="Genomic_DNA"/>
</dbReference>
<dbReference type="Proteomes" id="UP001281761">
    <property type="component" value="Unassembled WGS sequence"/>
</dbReference>
<protein>
    <submittedName>
        <fullName evidence="2">Uncharacterized protein</fullName>
    </submittedName>
</protein>
<gene>
    <name evidence="2" type="ORF">BLNAU_8225</name>
</gene>
<feature type="compositionally biased region" description="Basic and acidic residues" evidence="1">
    <location>
        <begin position="1"/>
        <end position="18"/>
    </location>
</feature>
<evidence type="ECO:0000313" key="2">
    <source>
        <dbReference type="EMBL" id="KAK2956772.1"/>
    </source>
</evidence>
<comment type="caution">
    <text evidence="2">The sequence shown here is derived from an EMBL/GenBank/DDBJ whole genome shotgun (WGS) entry which is preliminary data.</text>
</comment>